<dbReference type="InterPro" id="IPR043733">
    <property type="entry name" value="DUF5677"/>
</dbReference>
<keyword evidence="2" id="KW-1185">Reference proteome</keyword>
<comment type="caution">
    <text evidence="1">The sequence shown here is derived from an EMBL/GenBank/DDBJ whole genome shotgun (WGS) entry which is preliminary data.</text>
</comment>
<proteinExistence type="predicted"/>
<dbReference type="EMBL" id="BFAZ01000015">
    <property type="protein sequence ID" value="GBF44577.1"/>
    <property type="molecule type" value="Genomic_DNA"/>
</dbReference>
<protein>
    <submittedName>
        <fullName evidence="1">Uncharacterized protein</fullName>
    </submittedName>
</protein>
<dbReference type="RefSeq" id="WP_108961548.1">
    <property type="nucleotide sequence ID" value="NZ_BFAZ01000015.1"/>
</dbReference>
<sequence length="483" mass="56309">MKTNRNTASLGDHKLNKKKGTIITPLNDALGEKLQLSSWSRERIPEYLWLGLILLKYDRKDALDKASSVLFEISKNVKSLVYPKLSKILSLSFDDQLIVYEIINKLVGQDFLSPLTLLYKYENYPLFNDYFFIQKNIGVNKKIDILSKAIRALSFHQSDLATDLRYLVLRFMIFNEKLVISDEVETAKALEKYPFTDHTDELMRSYRPIIRSMEGVSAGLEELDTNFVNNFWRNLGMITECNPITFSFAENLEDFNLMKEKWKKILNYITLTNKEKTLSNDKFDVLVGSVNYALKIFIEIDENKLGNRILGRHAIRTIIEVYIMLKYLLKKEVENPKIWIEYKLYGISKYKLILLKARESGVEEGSHFLPPFVESIVNEIRSEEFIDIDLKYFDKQGIREKSKEVGEKYLYDLLYDYDSSFSHGLWGAIRESSMLHCDNPAHLFHAVPDVYLSQDLTDVKSDSVIILNKLFEIISEIYEFPES</sequence>
<evidence type="ECO:0000313" key="2">
    <source>
        <dbReference type="Proteomes" id="UP000245206"/>
    </source>
</evidence>
<name>A0A2P2DIU0_9LEPT</name>
<gene>
    <name evidence="1" type="ORF">LPTSP2_38800</name>
</gene>
<dbReference type="OrthoDB" id="1434112at2"/>
<evidence type="ECO:0000313" key="1">
    <source>
        <dbReference type="EMBL" id="GBF44577.1"/>
    </source>
</evidence>
<dbReference type="Proteomes" id="UP000245206">
    <property type="component" value="Unassembled WGS sequence"/>
</dbReference>
<organism evidence="1 2">
    <name type="scientific">Leptospira ellinghausenii</name>
    <dbReference type="NCBI Taxonomy" id="1917822"/>
    <lineage>
        <taxon>Bacteria</taxon>
        <taxon>Pseudomonadati</taxon>
        <taxon>Spirochaetota</taxon>
        <taxon>Spirochaetia</taxon>
        <taxon>Leptospirales</taxon>
        <taxon>Leptospiraceae</taxon>
        <taxon>Leptospira</taxon>
    </lineage>
</organism>
<reference evidence="2" key="1">
    <citation type="journal article" date="2019" name="Microbiol. Immunol.">
        <title>Molecular and phenotypic characterization of Leptospira johnsonii sp. nov., Leptospira ellinghausenii sp. nov. and Leptospira ryugenii sp. nov. isolated from soil and water in Japan.</title>
        <authorList>
            <person name="Masuzawa T."/>
            <person name="Saito M."/>
            <person name="Nakao R."/>
            <person name="Nikaido Y."/>
            <person name="Matsumoto M."/>
            <person name="Ogawa M."/>
            <person name="Yokoyama M."/>
            <person name="Hidaka Y."/>
            <person name="Tomita J."/>
            <person name="Sakakibara K."/>
            <person name="Suzuki K."/>
            <person name="Yasuda S."/>
            <person name="Sato H."/>
            <person name="Yamaguchi M."/>
            <person name="Yoshida S.I."/>
            <person name="Koizumi N."/>
            <person name="Kawamura Y."/>
        </authorList>
    </citation>
    <scope>NUCLEOTIDE SEQUENCE [LARGE SCALE GENOMIC DNA]</scope>
    <source>
        <strain evidence="2">E18</strain>
    </source>
</reference>
<dbReference type="AlphaFoldDB" id="A0A2P2DIU0"/>
<accession>A0A2P2DIU0</accession>
<dbReference type="Pfam" id="PF18928">
    <property type="entry name" value="DUF5677"/>
    <property type="match status" value="1"/>
</dbReference>